<keyword evidence="2" id="KW-0489">Methyltransferase</keyword>
<name>A0A2Z7AHG9_9LAMI</name>
<feature type="compositionally biased region" description="Polar residues" evidence="1">
    <location>
        <begin position="160"/>
        <end position="173"/>
    </location>
</feature>
<sequence length="301" mass="33322">MAASFFGNALQVDFDSVLAMEHTGMVQMFKNLEETGLKGFLTASDTVYESAVVEFFANARFCYSDQCFSAECCEENLGEFVKLHPQKVLINSGSRNSGCKEEGSNNRDISEKEEEDGANPNRGGWEQNAPADSSSYQLDMDSRPWRGQNKRGGTKIKQVVESSDSESTISLPLQSLAKKKRTQRPKTPQKPIGDKGHSQPCPKTEEITGGVRVSGGEHINVGPGGHERTNYEQDEQIGGDRQEENPECDTKMDHGGPDEIAFNTAQDQQEELIDGCPEGETFEIMDWVDNADRTEKDESTY</sequence>
<protein>
    <submittedName>
        <fullName evidence="2">5-methyltetrahydrofolate:homocysteine methyltransferase</fullName>
    </submittedName>
</protein>
<evidence type="ECO:0000313" key="3">
    <source>
        <dbReference type="Proteomes" id="UP000250235"/>
    </source>
</evidence>
<accession>A0A2Z7AHG9</accession>
<reference evidence="2 3" key="1">
    <citation type="journal article" date="2015" name="Proc. Natl. Acad. Sci. U.S.A.">
        <title>The resurrection genome of Boea hygrometrica: A blueprint for survival of dehydration.</title>
        <authorList>
            <person name="Xiao L."/>
            <person name="Yang G."/>
            <person name="Zhang L."/>
            <person name="Yang X."/>
            <person name="Zhao S."/>
            <person name="Ji Z."/>
            <person name="Zhou Q."/>
            <person name="Hu M."/>
            <person name="Wang Y."/>
            <person name="Chen M."/>
            <person name="Xu Y."/>
            <person name="Jin H."/>
            <person name="Xiao X."/>
            <person name="Hu G."/>
            <person name="Bao F."/>
            <person name="Hu Y."/>
            <person name="Wan P."/>
            <person name="Li L."/>
            <person name="Deng X."/>
            <person name="Kuang T."/>
            <person name="Xiang C."/>
            <person name="Zhu J.K."/>
            <person name="Oliver M.J."/>
            <person name="He Y."/>
        </authorList>
    </citation>
    <scope>NUCLEOTIDE SEQUENCE [LARGE SCALE GENOMIC DNA]</scope>
    <source>
        <strain evidence="3">cv. XS01</strain>
    </source>
</reference>
<proteinExistence type="predicted"/>
<dbReference type="OrthoDB" id="1751168at2759"/>
<feature type="region of interest" description="Disordered" evidence="1">
    <location>
        <begin position="92"/>
        <end position="258"/>
    </location>
</feature>
<dbReference type="GO" id="GO:0008168">
    <property type="term" value="F:methyltransferase activity"/>
    <property type="evidence" value="ECO:0007669"/>
    <property type="project" value="UniProtKB-KW"/>
</dbReference>
<gene>
    <name evidence="2" type="ORF">F511_25280</name>
</gene>
<dbReference type="EMBL" id="KV014912">
    <property type="protein sequence ID" value="KZV21253.1"/>
    <property type="molecule type" value="Genomic_DNA"/>
</dbReference>
<feature type="compositionally biased region" description="Basic and acidic residues" evidence="1">
    <location>
        <begin position="238"/>
        <end position="257"/>
    </location>
</feature>
<dbReference type="AlphaFoldDB" id="A0A2Z7AHG9"/>
<evidence type="ECO:0000256" key="1">
    <source>
        <dbReference type="SAM" id="MobiDB-lite"/>
    </source>
</evidence>
<keyword evidence="2" id="KW-0808">Transferase</keyword>
<dbReference type="GO" id="GO:0032259">
    <property type="term" value="P:methylation"/>
    <property type="evidence" value="ECO:0007669"/>
    <property type="project" value="UniProtKB-KW"/>
</dbReference>
<keyword evidence="3" id="KW-1185">Reference proteome</keyword>
<feature type="compositionally biased region" description="Basic and acidic residues" evidence="1">
    <location>
        <begin position="98"/>
        <end position="110"/>
    </location>
</feature>
<dbReference type="Proteomes" id="UP000250235">
    <property type="component" value="Unassembled WGS sequence"/>
</dbReference>
<organism evidence="2 3">
    <name type="scientific">Dorcoceras hygrometricum</name>
    <dbReference type="NCBI Taxonomy" id="472368"/>
    <lineage>
        <taxon>Eukaryota</taxon>
        <taxon>Viridiplantae</taxon>
        <taxon>Streptophyta</taxon>
        <taxon>Embryophyta</taxon>
        <taxon>Tracheophyta</taxon>
        <taxon>Spermatophyta</taxon>
        <taxon>Magnoliopsida</taxon>
        <taxon>eudicotyledons</taxon>
        <taxon>Gunneridae</taxon>
        <taxon>Pentapetalae</taxon>
        <taxon>asterids</taxon>
        <taxon>lamiids</taxon>
        <taxon>Lamiales</taxon>
        <taxon>Gesneriaceae</taxon>
        <taxon>Didymocarpoideae</taxon>
        <taxon>Trichosporeae</taxon>
        <taxon>Loxocarpinae</taxon>
        <taxon>Dorcoceras</taxon>
    </lineage>
</organism>
<evidence type="ECO:0000313" key="2">
    <source>
        <dbReference type="EMBL" id="KZV21253.1"/>
    </source>
</evidence>